<name>A0A1F4Q289_UNCSA</name>
<reference evidence="2 3" key="1">
    <citation type="journal article" date="2016" name="Nat. Commun.">
        <title>Thousands of microbial genomes shed light on interconnected biogeochemical processes in an aquifer system.</title>
        <authorList>
            <person name="Anantharaman K."/>
            <person name="Brown C.T."/>
            <person name="Hug L.A."/>
            <person name="Sharon I."/>
            <person name="Castelle C.J."/>
            <person name="Probst A.J."/>
            <person name="Thomas B.C."/>
            <person name="Singh A."/>
            <person name="Wilkins M.J."/>
            <person name="Karaoz U."/>
            <person name="Brodie E.L."/>
            <person name="Williams K.H."/>
            <person name="Hubbard S.S."/>
            <person name="Banfield J.F."/>
        </authorList>
    </citation>
    <scope>NUCLEOTIDE SEQUENCE [LARGE SCALE GENOMIC DNA]</scope>
</reference>
<evidence type="ECO:0000256" key="1">
    <source>
        <dbReference type="SAM" id="Phobius"/>
    </source>
</evidence>
<dbReference type="EMBL" id="METM01000016">
    <property type="protein sequence ID" value="OGB90058.1"/>
    <property type="molecule type" value="Genomic_DNA"/>
</dbReference>
<evidence type="ECO:0000313" key="3">
    <source>
        <dbReference type="Proteomes" id="UP000178724"/>
    </source>
</evidence>
<gene>
    <name evidence="2" type="ORF">A2625_01835</name>
</gene>
<comment type="caution">
    <text evidence="2">The sequence shown here is derived from an EMBL/GenBank/DDBJ whole genome shotgun (WGS) entry which is preliminary data.</text>
</comment>
<dbReference type="Proteomes" id="UP000178724">
    <property type="component" value="Unassembled WGS sequence"/>
</dbReference>
<organism evidence="2 3">
    <name type="scientific">candidate division WOR-1 bacterium RIFCSPHIGHO2_01_FULL_53_15</name>
    <dbReference type="NCBI Taxonomy" id="1802564"/>
    <lineage>
        <taxon>Bacteria</taxon>
        <taxon>Bacillati</taxon>
        <taxon>Saganbacteria</taxon>
    </lineage>
</organism>
<accession>A0A1F4Q289</accession>
<protein>
    <submittedName>
        <fullName evidence="2">Uncharacterized protein</fullName>
    </submittedName>
</protein>
<keyword evidence="1" id="KW-1133">Transmembrane helix</keyword>
<evidence type="ECO:0000313" key="2">
    <source>
        <dbReference type="EMBL" id="OGB90058.1"/>
    </source>
</evidence>
<feature type="transmembrane region" description="Helical" evidence="1">
    <location>
        <begin position="20"/>
        <end position="39"/>
    </location>
</feature>
<keyword evidence="1" id="KW-0472">Membrane</keyword>
<proteinExistence type="predicted"/>
<dbReference type="AlphaFoldDB" id="A0A1F4Q289"/>
<keyword evidence="1" id="KW-0812">Transmembrane</keyword>
<sequence>MEYPRKSDDILKGAAYMKKQTVLFLLIIGVVLIGLLDCVGKGQKAEKKEGATISAGAKSEIPKDRKTYVSKWGFSLSYPVDWYLKEDIDPRSGEEGNRPFDIYNHDVDNPESTHSTNEPWVLISVGVVDGISRDVDKLSIPSDPFEKILFLARKHNLYVGDKNSVIKKLKLAYDGCLIYYHGDKPDIAFFYLQDRDALLVIGLESESGAEELLLIVYSIRKNANKQ</sequence>